<reference evidence="3" key="1">
    <citation type="submission" date="2020-05" db="EMBL/GenBank/DDBJ databases">
        <authorList>
            <person name="Chiriac C."/>
            <person name="Salcher M."/>
            <person name="Ghai R."/>
            <person name="Kavagutti S V."/>
        </authorList>
    </citation>
    <scope>NUCLEOTIDE SEQUENCE</scope>
</reference>
<keyword evidence="2" id="KW-0812">Transmembrane</keyword>
<feature type="transmembrane region" description="Helical" evidence="2">
    <location>
        <begin position="30"/>
        <end position="48"/>
    </location>
</feature>
<protein>
    <submittedName>
        <fullName evidence="3">Unannotated protein</fullName>
    </submittedName>
</protein>
<dbReference type="EMBL" id="CAEZVE010000028">
    <property type="protein sequence ID" value="CAB4617351.1"/>
    <property type="molecule type" value="Genomic_DNA"/>
</dbReference>
<gene>
    <name evidence="3" type="ORF">UFOPK1931_00259</name>
</gene>
<dbReference type="AlphaFoldDB" id="A0A6J6HTH5"/>
<evidence type="ECO:0000313" key="3">
    <source>
        <dbReference type="EMBL" id="CAB4617351.1"/>
    </source>
</evidence>
<evidence type="ECO:0000256" key="1">
    <source>
        <dbReference type="SAM" id="MobiDB-lite"/>
    </source>
</evidence>
<proteinExistence type="predicted"/>
<feature type="region of interest" description="Disordered" evidence="1">
    <location>
        <begin position="68"/>
        <end position="95"/>
    </location>
</feature>
<sequence length="95" mass="10601">MKLFAILLETPAPGEVIIDDTWYSPGVVGFLSTFGLAAASLLIIWDLVRRIRRVRYRAEIAELLDQEQLSSSESNTSYGLTGKPDRPAPPEKPER</sequence>
<organism evidence="3">
    <name type="scientific">freshwater metagenome</name>
    <dbReference type="NCBI Taxonomy" id="449393"/>
    <lineage>
        <taxon>unclassified sequences</taxon>
        <taxon>metagenomes</taxon>
        <taxon>ecological metagenomes</taxon>
    </lineage>
</organism>
<keyword evidence="2" id="KW-0472">Membrane</keyword>
<name>A0A6J6HTH5_9ZZZZ</name>
<evidence type="ECO:0000256" key="2">
    <source>
        <dbReference type="SAM" id="Phobius"/>
    </source>
</evidence>
<feature type="compositionally biased region" description="Basic and acidic residues" evidence="1">
    <location>
        <begin position="83"/>
        <end position="95"/>
    </location>
</feature>
<accession>A0A6J6HTH5</accession>
<keyword evidence="2" id="KW-1133">Transmembrane helix</keyword>